<dbReference type="GO" id="GO:0015846">
    <property type="term" value="P:polyamine transport"/>
    <property type="evidence" value="ECO:0007669"/>
    <property type="project" value="InterPro"/>
</dbReference>
<comment type="subcellular location">
    <subcellularLocation>
        <location evidence="1">Periplasm</location>
    </subcellularLocation>
</comment>
<keyword evidence="6" id="KW-1185">Reference proteome</keyword>
<name>A0A917SSM3_9ACTN</name>
<dbReference type="Proteomes" id="UP000655208">
    <property type="component" value="Unassembled WGS sequence"/>
</dbReference>
<protein>
    <submittedName>
        <fullName evidence="5">ABC transporter</fullName>
    </submittedName>
</protein>
<dbReference type="PRINTS" id="PR00909">
    <property type="entry name" value="SPERMDNBNDNG"/>
</dbReference>
<evidence type="ECO:0000256" key="2">
    <source>
        <dbReference type="ARBA" id="ARBA00022448"/>
    </source>
</evidence>
<keyword evidence="4" id="KW-0574">Periplasm</keyword>
<dbReference type="InterPro" id="IPR006059">
    <property type="entry name" value="SBP"/>
</dbReference>
<keyword evidence="3" id="KW-0732">Signal</keyword>
<dbReference type="GO" id="GO:0019808">
    <property type="term" value="F:polyamine binding"/>
    <property type="evidence" value="ECO:0007669"/>
    <property type="project" value="InterPro"/>
</dbReference>
<comment type="caution">
    <text evidence="5">The sequence shown here is derived from an EMBL/GenBank/DDBJ whole genome shotgun (WGS) entry which is preliminary data.</text>
</comment>
<evidence type="ECO:0000313" key="5">
    <source>
        <dbReference type="EMBL" id="GGL94889.1"/>
    </source>
</evidence>
<proteinExistence type="predicted"/>
<keyword evidence="2" id="KW-0813">Transport</keyword>
<evidence type="ECO:0000313" key="6">
    <source>
        <dbReference type="Proteomes" id="UP000655208"/>
    </source>
</evidence>
<dbReference type="AlphaFoldDB" id="A0A917SSM3"/>
<dbReference type="Pfam" id="PF13416">
    <property type="entry name" value="SBP_bac_8"/>
    <property type="match status" value="1"/>
</dbReference>
<evidence type="ECO:0000256" key="1">
    <source>
        <dbReference type="ARBA" id="ARBA00004418"/>
    </source>
</evidence>
<dbReference type="InterPro" id="IPR001188">
    <property type="entry name" value="Sperm_putr-bd"/>
</dbReference>
<evidence type="ECO:0000256" key="4">
    <source>
        <dbReference type="ARBA" id="ARBA00022764"/>
    </source>
</evidence>
<dbReference type="PANTHER" id="PTHR30222">
    <property type="entry name" value="SPERMIDINE/PUTRESCINE-BINDING PERIPLASMIC PROTEIN"/>
    <property type="match status" value="1"/>
</dbReference>
<gene>
    <name evidence="5" type="ORF">GCM10011594_13350</name>
</gene>
<accession>A0A917SSM3</accession>
<sequence length="328" mass="35110">MLAAGQATAGSFSGRQFSYSGNGGTTQDAQNKIFGDFATVVGASYAPDGPPTAAKVKAQVDSGNVTWDIVDAPEVDLAEGCGTVYQKIDYSKLDTSKLSPLVPKQDCGIALNASPWTFAYDTEAFPQAPTSWADFFDLAKFPGKRAIYAGFPMQQIEIALLGSGVDPGKLAPPDVDAGYAELDKLKSDLVFYSAGSESQQMMASNQIVACICWSGRVYTEIQNGSHWALVPTAPPVLRMDYLAIPIGSKNTDVAYAAINYFIGAQQQAYWQEATGYPPMNVDAKPKLSAAAKAVDVFQPPFKPVTIDVTFWAGDLAAQMDKWTTWTSS</sequence>
<organism evidence="5 6">
    <name type="scientific">Nakamurella endophytica</name>
    <dbReference type="NCBI Taxonomy" id="1748367"/>
    <lineage>
        <taxon>Bacteria</taxon>
        <taxon>Bacillati</taxon>
        <taxon>Actinomycetota</taxon>
        <taxon>Actinomycetes</taxon>
        <taxon>Nakamurellales</taxon>
        <taxon>Nakamurellaceae</taxon>
        <taxon>Nakamurella</taxon>
    </lineage>
</organism>
<dbReference type="PANTHER" id="PTHR30222:SF2">
    <property type="entry name" value="ABC TRANSPORTER SUBSTRATE-BINDING PROTEIN"/>
    <property type="match status" value="1"/>
</dbReference>
<dbReference type="EMBL" id="BMNA01000002">
    <property type="protein sequence ID" value="GGL94889.1"/>
    <property type="molecule type" value="Genomic_DNA"/>
</dbReference>
<reference evidence="5" key="1">
    <citation type="journal article" date="2014" name="Int. J. Syst. Evol. Microbiol.">
        <title>Complete genome sequence of Corynebacterium casei LMG S-19264T (=DSM 44701T), isolated from a smear-ripened cheese.</title>
        <authorList>
            <consortium name="US DOE Joint Genome Institute (JGI-PGF)"/>
            <person name="Walter F."/>
            <person name="Albersmeier A."/>
            <person name="Kalinowski J."/>
            <person name="Ruckert C."/>
        </authorList>
    </citation>
    <scope>NUCLEOTIDE SEQUENCE</scope>
    <source>
        <strain evidence="5">CGMCC 4.7308</strain>
    </source>
</reference>
<evidence type="ECO:0000256" key="3">
    <source>
        <dbReference type="ARBA" id="ARBA00022729"/>
    </source>
</evidence>
<dbReference type="SUPFAM" id="SSF53850">
    <property type="entry name" value="Periplasmic binding protein-like II"/>
    <property type="match status" value="1"/>
</dbReference>
<dbReference type="GO" id="GO:0042597">
    <property type="term" value="C:periplasmic space"/>
    <property type="evidence" value="ECO:0007669"/>
    <property type="project" value="UniProtKB-SubCell"/>
</dbReference>
<reference evidence="5" key="2">
    <citation type="submission" date="2020-09" db="EMBL/GenBank/DDBJ databases">
        <authorList>
            <person name="Sun Q."/>
            <person name="Zhou Y."/>
        </authorList>
    </citation>
    <scope>NUCLEOTIDE SEQUENCE</scope>
    <source>
        <strain evidence="5">CGMCC 4.7308</strain>
    </source>
</reference>
<dbReference type="Gene3D" id="3.40.190.10">
    <property type="entry name" value="Periplasmic binding protein-like II"/>
    <property type="match status" value="2"/>
</dbReference>